<proteinExistence type="predicted"/>
<feature type="compositionally biased region" description="Basic and acidic residues" evidence="1">
    <location>
        <begin position="314"/>
        <end position="327"/>
    </location>
</feature>
<feature type="compositionally biased region" description="Acidic residues" evidence="1">
    <location>
        <begin position="419"/>
        <end position="428"/>
    </location>
</feature>
<protein>
    <submittedName>
        <fullName evidence="3">Uncharacterized protein</fullName>
    </submittedName>
</protein>
<keyword evidence="2" id="KW-1133">Transmembrane helix</keyword>
<dbReference type="VEuPathDB" id="FungiDB:PPTG_13441"/>
<dbReference type="EMBL" id="KI686948">
    <property type="protein sequence ID" value="ETK83816.1"/>
    <property type="molecule type" value="Genomic_DNA"/>
</dbReference>
<accession>W2GNF5</accession>
<evidence type="ECO:0000256" key="1">
    <source>
        <dbReference type="SAM" id="MobiDB-lite"/>
    </source>
</evidence>
<feature type="region of interest" description="Disordered" evidence="1">
    <location>
        <begin position="290"/>
        <end position="327"/>
    </location>
</feature>
<feature type="compositionally biased region" description="Basic and acidic residues" evidence="1">
    <location>
        <begin position="433"/>
        <end position="449"/>
    </location>
</feature>
<feature type="non-terminal residue" evidence="3">
    <location>
        <position position="1"/>
    </location>
</feature>
<feature type="compositionally biased region" description="Polar residues" evidence="1">
    <location>
        <begin position="100"/>
        <end position="121"/>
    </location>
</feature>
<feature type="region of interest" description="Disordered" evidence="1">
    <location>
        <begin position="413"/>
        <end position="499"/>
    </location>
</feature>
<feature type="region of interest" description="Disordered" evidence="1">
    <location>
        <begin position="246"/>
        <end position="278"/>
    </location>
</feature>
<dbReference type="Proteomes" id="UP000053236">
    <property type="component" value="Unassembled WGS sequence"/>
</dbReference>
<feature type="compositionally biased region" description="Low complexity" evidence="1">
    <location>
        <begin position="265"/>
        <end position="278"/>
    </location>
</feature>
<keyword evidence="2" id="KW-0472">Membrane</keyword>
<evidence type="ECO:0000256" key="2">
    <source>
        <dbReference type="SAM" id="Phobius"/>
    </source>
</evidence>
<organism evidence="3">
    <name type="scientific">Phytophthora nicotianae</name>
    <name type="common">Potato buckeye rot agent</name>
    <name type="synonym">Phytophthora parasitica</name>
    <dbReference type="NCBI Taxonomy" id="4792"/>
    <lineage>
        <taxon>Eukaryota</taxon>
        <taxon>Sar</taxon>
        <taxon>Stramenopiles</taxon>
        <taxon>Oomycota</taxon>
        <taxon>Peronosporomycetes</taxon>
        <taxon>Peronosporales</taxon>
        <taxon>Peronosporaceae</taxon>
        <taxon>Phytophthora</taxon>
    </lineage>
</organism>
<keyword evidence="2" id="KW-0812">Transmembrane</keyword>
<evidence type="ECO:0000313" key="3">
    <source>
        <dbReference type="EMBL" id="ETK83816.1"/>
    </source>
</evidence>
<name>W2GNF5_PHYNI</name>
<feature type="transmembrane region" description="Helical" evidence="2">
    <location>
        <begin position="20"/>
        <end position="43"/>
    </location>
</feature>
<gene>
    <name evidence="3" type="ORF">L915_11054</name>
</gene>
<dbReference type="AlphaFoldDB" id="W2GNF5"/>
<reference evidence="3" key="1">
    <citation type="submission" date="2013-11" db="EMBL/GenBank/DDBJ databases">
        <title>The Genome Sequence of Phytophthora parasitica CJ02B3.</title>
        <authorList>
            <consortium name="The Broad Institute Genomics Platform"/>
            <person name="Russ C."/>
            <person name="Tyler B."/>
            <person name="Panabieres F."/>
            <person name="Shan W."/>
            <person name="Tripathy S."/>
            <person name="Grunwald N."/>
            <person name="Machado M."/>
            <person name="Johnson C.S."/>
            <person name="Arredondo F."/>
            <person name="Hong C."/>
            <person name="Coffey M."/>
            <person name="Young S.K."/>
            <person name="Zeng Q."/>
            <person name="Gargeya S."/>
            <person name="Fitzgerald M."/>
            <person name="Abouelleil A."/>
            <person name="Alvarado L."/>
            <person name="Chapman S.B."/>
            <person name="Gainer-Dewar J."/>
            <person name="Goldberg J."/>
            <person name="Griggs A."/>
            <person name="Gujja S."/>
            <person name="Hansen M."/>
            <person name="Howarth C."/>
            <person name="Imamovic A."/>
            <person name="Ireland A."/>
            <person name="Larimer J."/>
            <person name="McCowan C."/>
            <person name="Murphy C."/>
            <person name="Pearson M."/>
            <person name="Poon T.W."/>
            <person name="Priest M."/>
            <person name="Roberts A."/>
            <person name="Saif S."/>
            <person name="Shea T."/>
            <person name="Sykes S."/>
            <person name="Wortman J."/>
            <person name="Nusbaum C."/>
            <person name="Birren B."/>
        </authorList>
    </citation>
    <scope>NUCLEOTIDE SEQUENCE [LARGE SCALE GENOMIC DNA]</scope>
    <source>
        <strain evidence="3">CJ02B3</strain>
    </source>
</reference>
<sequence>NAFKKLALDSMFLPLKEDSLLFHLCLYYGALVLLLELLVPLLLHRRVRIEIPRLPLRAPVVPLSTREFQQRRLALRQQVAALQRDIAETPRRSPQKRRQVSSTSAAKQRSAASSTLSSPTFSVKMRPKSPRETSGVKRKSNRNQEQGKDAPAEPTRPMPMAMSDFLVTSAPRRGGFSFDEIRDEVLVEENRKEKEDWVNARIARRRESSTFSGRRPVRLVEDVESVGYNGPSEAATRLEALIGARRRRRESAPPPHIPAPPPVPAMNHSPAPVSAPVAPAASLENHLELSVSQAPKPVQQEASLLVRPQNEQKTTQDEETKESERNEPVADFQAFCASFAVGGSAAALQAAAKRKHHEAFGSDTEQTSGGVGIAEDFVKMRKYPRVSEQITEESESSAPSATLQVLDKRSHYKALGSENENEIDDAEEVQQIFEKRNHDQAFGEQERPQETTPRIIRRISFGDEADALTASPKEVPSERSTGKRKHKQAFGMLDDEDEDAEWRDSLAFRPHRMD</sequence>
<feature type="compositionally biased region" description="Pro residues" evidence="1">
    <location>
        <begin position="252"/>
        <end position="264"/>
    </location>
</feature>
<feature type="region of interest" description="Disordered" evidence="1">
    <location>
        <begin position="84"/>
        <end position="159"/>
    </location>
</feature>